<reference evidence="1 2" key="1">
    <citation type="submission" date="2019-01" db="EMBL/GenBank/DDBJ databases">
        <authorList>
            <consortium name="Pathogen Informatics"/>
        </authorList>
    </citation>
    <scope>NUCLEOTIDE SEQUENCE [LARGE SCALE GENOMIC DNA]</scope>
    <source>
        <strain evidence="1 2">NCTC10118</strain>
    </source>
</reference>
<evidence type="ECO:0000313" key="2">
    <source>
        <dbReference type="Proteomes" id="UP000289952"/>
    </source>
</evidence>
<protein>
    <recommendedName>
        <fullName evidence="3">Lipoprotein</fullName>
    </recommendedName>
</protein>
<name>A0A449ADM4_9BACT</name>
<gene>
    <name evidence="1" type="ORF">NCTC10118_00283</name>
</gene>
<evidence type="ECO:0008006" key="3">
    <source>
        <dbReference type="Google" id="ProtNLM"/>
    </source>
</evidence>
<dbReference type="Proteomes" id="UP000289952">
    <property type="component" value="Chromosome"/>
</dbReference>
<proteinExistence type="predicted"/>
<organism evidence="1 2">
    <name type="scientific">Mycoplasmopsis bovirhinis</name>
    <dbReference type="NCBI Taxonomy" id="29553"/>
    <lineage>
        <taxon>Bacteria</taxon>
        <taxon>Bacillati</taxon>
        <taxon>Mycoplasmatota</taxon>
        <taxon>Mycoplasmoidales</taxon>
        <taxon>Metamycoplasmataceae</taxon>
        <taxon>Mycoplasmopsis</taxon>
    </lineage>
</organism>
<sequence length="273" mass="32252">MTKIKKILIGLTTVVIPFSLFSCSDVKENKKHEDISLKLLPDYKLKTEVSQKANKIYFELSNKFDKISKVNHLSIDSRTKEIARKINQKNGQQWEFTFFDHVQKPLYVKNYNGFNSKIIKISSKEEFDNIIVKRYKDLNSVDNYTPVESDIVSEFEKRFLNSQKVSNLLETNDLYILHADEKENFSYFIIPFMSNDSLELNIIDDGSIYRVFDITVSGQLWKSFILPKKQNFKINTYFADNEFPITGSASEAKEYYDKLNKWYNEEFKKFYKD</sequence>
<keyword evidence="2" id="KW-1185">Reference proteome</keyword>
<dbReference type="RefSeq" id="WP_129621278.1">
    <property type="nucleotide sequence ID" value="NZ_LR214972.1"/>
</dbReference>
<evidence type="ECO:0000313" key="1">
    <source>
        <dbReference type="EMBL" id="VEU63081.1"/>
    </source>
</evidence>
<dbReference type="EMBL" id="LR214972">
    <property type="protein sequence ID" value="VEU63081.1"/>
    <property type="molecule type" value="Genomic_DNA"/>
</dbReference>
<accession>A0A449ADM4</accession>
<dbReference type="PROSITE" id="PS51257">
    <property type="entry name" value="PROKAR_LIPOPROTEIN"/>
    <property type="match status" value="1"/>
</dbReference>
<dbReference type="AlphaFoldDB" id="A0A449ADM4"/>